<keyword evidence="5" id="KW-0067">ATP-binding</keyword>
<evidence type="ECO:0000256" key="2">
    <source>
        <dbReference type="ARBA" id="ARBA00022448"/>
    </source>
</evidence>
<protein>
    <submittedName>
        <fullName evidence="7">ABC transporter</fullName>
    </submittedName>
</protein>
<reference evidence="7 8" key="1">
    <citation type="journal article" date="2015" name="Stand. Genomic Sci.">
        <title>Complete genome sequence and description of Salinispira pacifica gen. nov., sp. nov., a novel spirochaete isolated form a hypersaline microbial mat.</title>
        <authorList>
            <person name="Ben Hania W."/>
            <person name="Joseph M."/>
            <person name="Schumann P."/>
            <person name="Bunk B."/>
            <person name="Fiebig A."/>
            <person name="Sproer C."/>
            <person name="Klenk H.P."/>
            <person name="Fardeau M.L."/>
            <person name="Spring S."/>
        </authorList>
    </citation>
    <scope>NUCLEOTIDE SEQUENCE [LARGE SCALE GENOMIC DNA]</scope>
    <source>
        <strain evidence="7 8">L21-RPul-D2</strain>
    </source>
</reference>
<dbReference type="STRING" id="1307761.L21SP2_1618"/>
<dbReference type="InterPro" id="IPR027417">
    <property type="entry name" value="P-loop_NTPase"/>
</dbReference>
<dbReference type="Proteomes" id="UP000018680">
    <property type="component" value="Chromosome"/>
</dbReference>
<organism evidence="7 8">
    <name type="scientific">Salinispira pacifica</name>
    <dbReference type="NCBI Taxonomy" id="1307761"/>
    <lineage>
        <taxon>Bacteria</taxon>
        <taxon>Pseudomonadati</taxon>
        <taxon>Spirochaetota</taxon>
        <taxon>Spirochaetia</taxon>
        <taxon>Spirochaetales</taxon>
        <taxon>Spirochaetaceae</taxon>
        <taxon>Salinispira</taxon>
    </lineage>
</organism>
<dbReference type="GO" id="GO:0016887">
    <property type="term" value="F:ATP hydrolysis activity"/>
    <property type="evidence" value="ECO:0007669"/>
    <property type="project" value="InterPro"/>
</dbReference>
<dbReference type="Gene3D" id="3.40.50.300">
    <property type="entry name" value="P-loop containing nucleotide triphosphate hydrolases"/>
    <property type="match status" value="1"/>
</dbReference>
<dbReference type="KEGG" id="slr:L21SP2_1618"/>
<dbReference type="SUPFAM" id="SSF52540">
    <property type="entry name" value="P-loop containing nucleoside triphosphate hydrolases"/>
    <property type="match status" value="1"/>
</dbReference>
<dbReference type="eggNOG" id="COG1131">
    <property type="taxonomic scope" value="Bacteria"/>
</dbReference>
<evidence type="ECO:0000313" key="8">
    <source>
        <dbReference type="Proteomes" id="UP000018680"/>
    </source>
</evidence>
<gene>
    <name evidence="7" type="ORF">L21SP2_1618</name>
</gene>
<dbReference type="Pfam" id="PF00005">
    <property type="entry name" value="ABC_tran"/>
    <property type="match status" value="1"/>
</dbReference>
<feature type="domain" description="ABC transporter" evidence="6">
    <location>
        <begin position="2"/>
        <end position="231"/>
    </location>
</feature>
<keyword evidence="2" id="KW-0813">Transport</keyword>
<keyword evidence="4" id="KW-0547">Nucleotide-binding</keyword>
<dbReference type="PANTHER" id="PTHR42711:SF5">
    <property type="entry name" value="ABC TRANSPORTER ATP-BINDING PROTEIN NATA"/>
    <property type="match status" value="1"/>
</dbReference>
<dbReference type="EMBL" id="CP006939">
    <property type="protein sequence ID" value="AHC15003.1"/>
    <property type="molecule type" value="Genomic_DNA"/>
</dbReference>
<evidence type="ECO:0000256" key="1">
    <source>
        <dbReference type="ARBA" id="ARBA00005417"/>
    </source>
</evidence>
<comment type="similarity">
    <text evidence="1">Belongs to the ABC transporter superfamily.</text>
</comment>
<proteinExistence type="inferred from homology"/>
<dbReference type="GO" id="GO:0005524">
    <property type="term" value="F:ATP binding"/>
    <property type="evidence" value="ECO:0007669"/>
    <property type="project" value="UniProtKB-KW"/>
</dbReference>
<dbReference type="RefSeq" id="WP_024267923.1">
    <property type="nucleotide sequence ID" value="NC_023035.1"/>
</dbReference>
<dbReference type="InterPro" id="IPR003593">
    <property type="entry name" value="AAA+_ATPase"/>
</dbReference>
<evidence type="ECO:0000256" key="4">
    <source>
        <dbReference type="ARBA" id="ARBA00022741"/>
    </source>
</evidence>
<name>V5WGV5_9SPIO</name>
<dbReference type="InterPro" id="IPR050763">
    <property type="entry name" value="ABC_transporter_ATP-binding"/>
</dbReference>
<dbReference type="HOGENOM" id="CLU_000604_1_2_12"/>
<dbReference type="OrthoDB" id="9775135at2"/>
<evidence type="ECO:0000313" key="7">
    <source>
        <dbReference type="EMBL" id="AHC15003.1"/>
    </source>
</evidence>
<keyword evidence="3" id="KW-0536">Nodulation</keyword>
<dbReference type="CDD" id="cd03230">
    <property type="entry name" value="ABC_DR_subfamily_A"/>
    <property type="match status" value="1"/>
</dbReference>
<accession>V5WGV5</accession>
<dbReference type="PROSITE" id="PS50893">
    <property type="entry name" value="ABC_TRANSPORTER_2"/>
    <property type="match status" value="1"/>
</dbReference>
<keyword evidence="8" id="KW-1185">Reference proteome</keyword>
<dbReference type="AlphaFoldDB" id="V5WGV5"/>
<evidence type="ECO:0000259" key="6">
    <source>
        <dbReference type="PROSITE" id="PS50893"/>
    </source>
</evidence>
<evidence type="ECO:0000256" key="5">
    <source>
        <dbReference type="ARBA" id="ARBA00022840"/>
    </source>
</evidence>
<sequence>MISLNNVHKSYGSFTAVKNISFEVGRNEIVGLLGPNGAGKTTIMRILTSCHYPSGGSVKIRGMEIPGESREIQRLIGYLPEHAAVYPELTVAEQLDFHARVRLSDSRRIREGVSFAVESCGLEDVFHRRISRLSKGFRQRVGMAQAILHDPDILILDEPTSGLDPNQIRDIRELIRRLGREKTIILSTHIMQEVEALCSRVLILNKGSIAAQGSPETIAGNMRSSEAYRIRFRDIDSRLVSELESCAEVASLKPVNPPEGTDSSGMYEVVMTGKAGQGNEFLFSWAVEHQVVIRELTPIRPGLEDLFSRLTKEEE</sequence>
<dbReference type="PANTHER" id="PTHR42711">
    <property type="entry name" value="ABC TRANSPORTER ATP-BINDING PROTEIN"/>
    <property type="match status" value="1"/>
</dbReference>
<evidence type="ECO:0000256" key="3">
    <source>
        <dbReference type="ARBA" id="ARBA00022458"/>
    </source>
</evidence>
<dbReference type="SMART" id="SM00382">
    <property type="entry name" value="AAA"/>
    <property type="match status" value="1"/>
</dbReference>
<dbReference type="InterPro" id="IPR003439">
    <property type="entry name" value="ABC_transporter-like_ATP-bd"/>
</dbReference>